<keyword evidence="1" id="KW-1003">Cell membrane</keyword>
<dbReference type="PROSITE" id="PS50234">
    <property type="entry name" value="VWFA"/>
    <property type="match status" value="1"/>
</dbReference>
<evidence type="ECO:0000256" key="4">
    <source>
        <dbReference type="ARBA" id="ARBA00023136"/>
    </source>
</evidence>
<evidence type="ECO:0000256" key="3">
    <source>
        <dbReference type="ARBA" id="ARBA00022989"/>
    </source>
</evidence>
<keyword evidence="4 5" id="KW-0472">Membrane</keyword>
<evidence type="ECO:0000313" key="7">
    <source>
        <dbReference type="EMBL" id="GAB1251968.1"/>
    </source>
</evidence>
<feature type="transmembrane region" description="Helical" evidence="5">
    <location>
        <begin position="304"/>
        <end position="323"/>
    </location>
</feature>
<gene>
    <name evidence="7" type="ORF">Tsumi_10740</name>
</gene>
<dbReference type="RefSeq" id="WP_411915742.1">
    <property type="nucleotide sequence ID" value="NZ_BAAFSF010000004.1"/>
</dbReference>
<keyword evidence="8" id="KW-1185">Reference proteome</keyword>
<evidence type="ECO:0000256" key="2">
    <source>
        <dbReference type="ARBA" id="ARBA00022692"/>
    </source>
</evidence>
<protein>
    <submittedName>
        <fullName evidence="7">VWA domain-containing protein</fullName>
    </submittedName>
</protein>
<dbReference type="InterPro" id="IPR036465">
    <property type="entry name" value="vWFA_dom_sf"/>
</dbReference>
<keyword evidence="2 5" id="KW-0812">Transmembrane</keyword>
<feature type="transmembrane region" description="Helical" evidence="5">
    <location>
        <begin position="6"/>
        <end position="27"/>
    </location>
</feature>
<dbReference type="InterPro" id="IPR050768">
    <property type="entry name" value="UPF0353/GerABKA_families"/>
</dbReference>
<dbReference type="PANTHER" id="PTHR22550:SF5">
    <property type="entry name" value="LEUCINE ZIPPER PROTEIN 4"/>
    <property type="match status" value="1"/>
</dbReference>
<dbReference type="InterPro" id="IPR002035">
    <property type="entry name" value="VWF_A"/>
</dbReference>
<name>A0ABQ0E2T2_9PORP</name>
<organism evidence="7 8">
    <name type="scientific">Porphyromonas miyakawae</name>
    <dbReference type="NCBI Taxonomy" id="3137470"/>
    <lineage>
        <taxon>Bacteria</taxon>
        <taxon>Pseudomonadati</taxon>
        <taxon>Bacteroidota</taxon>
        <taxon>Bacteroidia</taxon>
        <taxon>Bacteroidales</taxon>
        <taxon>Porphyromonadaceae</taxon>
        <taxon>Porphyromonas</taxon>
    </lineage>
</organism>
<comment type="caution">
    <text evidence="7">The sequence shown here is derived from an EMBL/GenBank/DDBJ whole genome shotgun (WGS) entry which is preliminary data.</text>
</comment>
<keyword evidence="3 5" id="KW-1133">Transmembrane helix</keyword>
<evidence type="ECO:0000259" key="6">
    <source>
        <dbReference type="PROSITE" id="PS50234"/>
    </source>
</evidence>
<evidence type="ECO:0000256" key="1">
    <source>
        <dbReference type="ARBA" id="ARBA00022475"/>
    </source>
</evidence>
<proteinExistence type="predicted"/>
<dbReference type="Gene3D" id="3.40.50.410">
    <property type="entry name" value="von Willebrand factor, type A domain"/>
    <property type="match status" value="1"/>
</dbReference>
<feature type="transmembrane region" description="Helical" evidence="5">
    <location>
        <begin position="56"/>
        <end position="74"/>
    </location>
</feature>
<evidence type="ECO:0000313" key="8">
    <source>
        <dbReference type="Proteomes" id="UP001628220"/>
    </source>
</evidence>
<dbReference type="Proteomes" id="UP001628220">
    <property type="component" value="Unassembled WGS sequence"/>
</dbReference>
<sequence length="338" mass="37280">MITLANPQYLWLLFALPVIIALLYYGYRRRRRDERRFAELPLLKQLKPEATTLHRLLRNALAIIAATFLIIALARPQLFRKKEIPNEEKGIEAMIVMDVSNSMLATDLSPNRLEFAKITSQRVVDALRESKIGLVVFAADAYIHLPITTDIASVKTFISDCSAGMLTSQGTAIAPAIEKAAASFSSRDDIGKAIILFTDGENHDSDAVAAAKKAAESGIKVFAVTVGSTEGERIPIEGGYLRDENGQEVVTRANPQLCKSIAEAGEGAAFIGESVVTLSRHLRDELYKLPQGAVTSQAGTTEELYGWFVAAAFICLFLMQFILMKKNKYISRLHLFDR</sequence>
<dbReference type="SUPFAM" id="SSF53300">
    <property type="entry name" value="vWA-like"/>
    <property type="match status" value="1"/>
</dbReference>
<feature type="domain" description="VWFA" evidence="6">
    <location>
        <begin position="92"/>
        <end position="286"/>
    </location>
</feature>
<dbReference type="EMBL" id="BAAFSF010000004">
    <property type="protein sequence ID" value="GAB1251968.1"/>
    <property type="molecule type" value="Genomic_DNA"/>
</dbReference>
<evidence type="ECO:0000256" key="5">
    <source>
        <dbReference type="SAM" id="Phobius"/>
    </source>
</evidence>
<accession>A0ABQ0E2T2</accession>
<dbReference type="Pfam" id="PF07584">
    <property type="entry name" value="BatA"/>
    <property type="match status" value="1"/>
</dbReference>
<reference evidence="7 8" key="1">
    <citation type="journal article" date="2025" name="Int. J. Syst. Evol. Microbiol.">
        <title>Desulfovibrio falkowii sp. nov., Porphyromonas miyakawae sp. nov., Mediterraneibacter flintii sp. nov. and Owariibacterium komagatae gen. nov., sp. nov., isolated from human faeces.</title>
        <authorList>
            <person name="Hamaguchi T."/>
            <person name="Ohara M."/>
            <person name="Hisatomi A."/>
            <person name="Sekiguchi K."/>
            <person name="Takeda J.I."/>
            <person name="Ueyama J."/>
            <person name="Ito M."/>
            <person name="Nishiwaki H."/>
            <person name="Ogi T."/>
            <person name="Hirayama M."/>
            <person name="Ohkuma M."/>
            <person name="Sakamoto M."/>
            <person name="Ohno K."/>
        </authorList>
    </citation>
    <scope>NUCLEOTIDE SEQUENCE [LARGE SCALE GENOMIC DNA]</scope>
    <source>
        <strain evidence="7 8">13CB11C</strain>
    </source>
</reference>
<dbReference type="InterPro" id="IPR024163">
    <property type="entry name" value="Aerotolerance_reg_N"/>
</dbReference>
<dbReference type="SMART" id="SM00327">
    <property type="entry name" value="VWA"/>
    <property type="match status" value="1"/>
</dbReference>
<dbReference type="PANTHER" id="PTHR22550">
    <property type="entry name" value="SPORE GERMINATION PROTEIN"/>
    <property type="match status" value="1"/>
</dbReference>
<dbReference type="Pfam" id="PF13519">
    <property type="entry name" value="VWA_2"/>
    <property type="match status" value="1"/>
</dbReference>